<dbReference type="GeneID" id="39602713"/>
<dbReference type="Proteomes" id="UP000283841">
    <property type="component" value="Unassembled WGS sequence"/>
</dbReference>
<keyword evidence="1" id="KW-0808">Transferase</keyword>
<reference evidence="1 2" key="1">
    <citation type="journal article" date="2018" name="Front. Microbiol.">
        <title>Genomic and genetic insights into a cosmopolitan fungus, Paecilomyces variotii (Eurotiales).</title>
        <authorList>
            <person name="Urquhart A.S."/>
            <person name="Mondo S.J."/>
            <person name="Makela M.R."/>
            <person name="Hane J.K."/>
            <person name="Wiebenga A."/>
            <person name="He G."/>
            <person name="Mihaltcheva S."/>
            <person name="Pangilinan J."/>
            <person name="Lipzen A."/>
            <person name="Barry K."/>
            <person name="de Vries R.P."/>
            <person name="Grigoriev I.V."/>
            <person name="Idnurm A."/>
        </authorList>
    </citation>
    <scope>NUCLEOTIDE SEQUENCE [LARGE SCALE GENOMIC DNA]</scope>
    <source>
        <strain evidence="1 2">CBS 101075</strain>
    </source>
</reference>
<comment type="caution">
    <text evidence="1">The sequence shown here is derived from an EMBL/GenBank/DDBJ whole genome shotgun (WGS) entry which is preliminary data.</text>
</comment>
<keyword evidence="2" id="KW-1185">Reference proteome</keyword>
<dbReference type="EMBL" id="RCNU01000003">
    <property type="protein sequence ID" value="RWQ96566.1"/>
    <property type="molecule type" value="Genomic_DNA"/>
</dbReference>
<gene>
    <name evidence="1" type="ORF">C8Q69DRAFT_518305</name>
</gene>
<dbReference type="PANTHER" id="PTHR21310">
    <property type="entry name" value="AMINOGLYCOSIDE PHOSPHOTRANSFERASE-RELATED-RELATED"/>
    <property type="match status" value="1"/>
</dbReference>
<protein>
    <submittedName>
        <fullName evidence="1">Phosphotransferase family protein</fullName>
    </submittedName>
</protein>
<dbReference type="GO" id="GO:0016740">
    <property type="term" value="F:transferase activity"/>
    <property type="evidence" value="ECO:0007669"/>
    <property type="project" value="UniProtKB-KW"/>
</dbReference>
<accession>A0A443HXK4</accession>
<organism evidence="1 2">
    <name type="scientific">Byssochlamys spectabilis</name>
    <name type="common">Paecilomyces variotii</name>
    <dbReference type="NCBI Taxonomy" id="264951"/>
    <lineage>
        <taxon>Eukaryota</taxon>
        <taxon>Fungi</taxon>
        <taxon>Dikarya</taxon>
        <taxon>Ascomycota</taxon>
        <taxon>Pezizomycotina</taxon>
        <taxon>Eurotiomycetes</taxon>
        <taxon>Eurotiomycetidae</taxon>
        <taxon>Eurotiales</taxon>
        <taxon>Thermoascaceae</taxon>
        <taxon>Paecilomyces</taxon>
    </lineage>
</organism>
<dbReference type="InterPro" id="IPR011009">
    <property type="entry name" value="Kinase-like_dom_sf"/>
</dbReference>
<dbReference type="RefSeq" id="XP_028486211.1">
    <property type="nucleotide sequence ID" value="XM_028633436.1"/>
</dbReference>
<dbReference type="SUPFAM" id="SSF56112">
    <property type="entry name" value="Protein kinase-like (PK-like)"/>
    <property type="match status" value="1"/>
</dbReference>
<evidence type="ECO:0000313" key="2">
    <source>
        <dbReference type="Proteomes" id="UP000283841"/>
    </source>
</evidence>
<sequence>MKFDHVVEKQQERKFTAWLKLLLNKSPEILSIQHATKHRPGELKSACLWRNSAFNICYLVRYEDGLHTIVRFAALKKAILYCKKVENKVATMKYLRYIILIPIPKYLVLASLCLRRAYCEMAAIMLKLLRLEFNAIGTLTEYKGRFIVGRRPLTFNMNELMASANMPEEAFPSHTFKSAMDYIKSLTLQQIFSENCQGPFRLYYDDFCPSNILINIKNHSISGVINWEFTHVAPAEFLWKLRIFLDALHDCEDESIERQYLSESQRLSPPMERSMDTGLFWVCLAVRYSSMFNDIFGHLSIGQHEIDDFVKLKTLKSNEGGEENFRDSFPIDKLYDL</sequence>
<dbReference type="InterPro" id="IPR051678">
    <property type="entry name" value="AGP_Transferase"/>
</dbReference>
<dbReference type="VEuPathDB" id="FungiDB:C8Q69DRAFT_518305"/>
<dbReference type="AlphaFoldDB" id="A0A443HXK4"/>
<proteinExistence type="predicted"/>
<evidence type="ECO:0000313" key="1">
    <source>
        <dbReference type="EMBL" id="RWQ96566.1"/>
    </source>
</evidence>
<name>A0A443HXK4_BYSSP</name>
<dbReference type="PANTHER" id="PTHR21310:SF37">
    <property type="entry name" value="AMINOGLYCOSIDE PHOSPHOTRANSFERASE DOMAIN-CONTAINING PROTEIN"/>
    <property type="match status" value="1"/>
</dbReference>
<dbReference type="STRING" id="264951.A0A443HXK4"/>